<feature type="domain" description="Amine oxidase" evidence="1">
    <location>
        <begin position="11"/>
        <end position="395"/>
    </location>
</feature>
<proteinExistence type="predicted"/>
<protein>
    <recommendedName>
        <fullName evidence="1">Amine oxidase domain-containing protein</fullName>
    </recommendedName>
</protein>
<dbReference type="PANTHER" id="PTHR42923">
    <property type="entry name" value="PROTOPORPHYRINOGEN OXIDASE"/>
    <property type="match status" value="1"/>
</dbReference>
<dbReference type="Proteomes" id="UP000177169">
    <property type="component" value="Unassembled WGS sequence"/>
</dbReference>
<dbReference type="STRING" id="1802505.A3D01_05040"/>
<dbReference type="InterPro" id="IPR002937">
    <property type="entry name" value="Amino_oxidase"/>
</dbReference>
<dbReference type="PRINTS" id="PR00419">
    <property type="entry name" value="ADXRDTASE"/>
</dbReference>
<dbReference type="EMBL" id="MGGR01000027">
    <property type="protein sequence ID" value="OGM32912.1"/>
    <property type="molecule type" value="Genomic_DNA"/>
</dbReference>
<evidence type="ECO:0000259" key="1">
    <source>
        <dbReference type="Pfam" id="PF01593"/>
    </source>
</evidence>
<name>A0A1F7YZZ7_9BACT</name>
<dbReference type="SUPFAM" id="SSF51905">
    <property type="entry name" value="FAD/NAD(P)-binding domain"/>
    <property type="match status" value="1"/>
</dbReference>
<accession>A0A1F7YZZ7</accession>
<dbReference type="Gene3D" id="3.50.50.60">
    <property type="entry name" value="FAD/NAD(P)-binding domain"/>
    <property type="match status" value="2"/>
</dbReference>
<comment type="caution">
    <text evidence="2">The sequence shown here is derived from an EMBL/GenBank/DDBJ whole genome shotgun (WGS) entry which is preliminary data.</text>
</comment>
<evidence type="ECO:0000313" key="3">
    <source>
        <dbReference type="Proteomes" id="UP000177169"/>
    </source>
</evidence>
<dbReference type="PANTHER" id="PTHR42923:SF46">
    <property type="entry name" value="AMINE OXIDASE"/>
    <property type="match status" value="1"/>
</dbReference>
<dbReference type="AlphaFoldDB" id="A0A1F7YZZ7"/>
<dbReference type="Pfam" id="PF01593">
    <property type="entry name" value="Amino_oxidase"/>
    <property type="match status" value="1"/>
</dbReference>
<dbReference type="InterPro" id="IPR036188">
    <property type="entry name" value="FAD/NAD-bd_sf"/>
</dbReference>
<dbReference type="InterPro" id="IPR050464">
    <property type="entry name" value="Zeta_carotene_desat/Oxidored"/>
</dbReference>
<gene>
    <name evidence="2" type="ORF">A3D01_05040</name>
</gene>
<sequence length="425" mass="49056">MRIGIIGAGFGGMAAGYYLAKNGLDVTIFESNGRPGGLAIGFKEPRWKWSLEQHYHHWFTSDWSIRNLAKEINHPVLLKRPITSTYIDGGIRQLDSPLSLLRFNKLSLFDRLRMGSVLTYLKLTPCWKSLEGISARKFISKYMGKESWNLLWEPLFSGKFGAYSEEISASWFWARVHKRGSSLGYPDGGFLSFAENLAKHIEDSGGKILYNESVESIYPQNRSLAIKTTKGAYNFDKVICTLPTPLFLKVARTLPDSYVKSLINLKGIGAINLVLSLKKKFLEDGTYWLNMNKKEFPFLSLVEHTNFMDKKYYNEENIVYVGNYLEHSHDYFKKNDEELFFEFFPYLKKINPKFSEKWVNKYYLFKAYFAQPIFPLNYSKVIPGFKTPVEGLYLSNIQQVYPWDRGTNYAVELGQKVANMILELS</sequence>
<evidence type="ECO:0000313" key="2">
    <source>
        <dbReference type="EMBL" id="OGM32912.1"/>
    </source>
</evidence>
<dbReference type="NCBIfam" id="NF005560">
    <property type="entry name" value="PRK07233.1"/>
    <property type="match status" value="1"/>
</dbReference>
<organism evidence="2 3">
    <name type="scientific">Candidatus Woesebacteria bacterium RIFCSPHIGHO2_02_FULL_39_13</name>
    <dbReference type="NCBI Taxonomy" id="1802505"/>
    <lineage>
        <taxon>Bacteria</taxon>
        <taxon>Candidatus Woeseibacteriota</taxon>
    </lineage>
</organism>
<reference evidence="2 3" key="1">
    <citation type="journal article" date="2016" name="Nat. Commun.">
        <title>Thousands of microbial genomes shed light on interconnected biogeochemical processes in an aquifer system.</title>
        <authorList>
            <person name="Anantharaman K."/>
            <person name="Brown C.T."/>
            <person name="Hug L.A."/>
            <person name="Sharon I."/>
            <person name="Castelle C.J."/>
            <person name="Probst A.J."/>
            <person name="Thomas B.C."/>
            <person name="Singh A."/>
            <person name="Wilkins M.J."/>
            <person name="Karaoz U."/>
            <person name="Brodie E.L."/>
            <person name="Williams K.H."/>
            <person name="Hubbard S.S."/>
            <person name="Banfield J.F."/>
        </authorList>
    </citation>
    <scope>NUCLEOTIDE SEQUENCE [LARGE SCALE GENOMIC DNA]</scope>
</reference>
<dbReference type="GO" id="GO:0016491">
    <property type="term" value="F:oxidoreductase activity"/>
    <property type="evidence" value="ECO:0007669"/>
    <property type="project" value="InterPro"/>
</dbReference>